<sequence length="143" mass="17603">MNSLERMCLKQISNSKVYNLEGKITTNCYEKIIEYQMKQGFNDWKKKIDLLKVELNIKDMEVSYDMHFDEPCHFIFVKFKNKREMENKRKFEDMDDEESDVEEDGEDTDDEEYELFRNEYDSPMYNVYYNIAKKRRLIEEEDY</sequence>
<evidence type="ECO:0000256" key="1">
    <source>
        <dbReference type="SAM" id="MobiDB-lite"/>
    </source>
</evidence>
<feature type="compositionally biased region" description="Acidic residues" evidence="1">
    <location>
        <begin position="93"/>
        <end position="111"/>
    </location>
</feature>
<gene>
    <name evidence="2" type="ORF">6_20</name>
</gene>
<dbReference type="EMBL" id="MK250090">
    <property type="protein sequence ID" value="QDY52308.1"/>
    <property type="molecule type" value="Genomic_DNA"/>
</dbReference>
<protein>
    <submittedName>
        <fullName evidence="2">Uncharacterized protein</fullName>
    </submittedName>
</protein>
<proteinExistence type="predicted"/>
<reference evidence="2" key="1">
    <citation type="submission" date="2018-11" db="EMBL/GenBank/DDBJ databases">
        <title>A distinct lineage of giant viruses engineers rhodopsin photosystems in predatory marine eukaryotes.</title>
        <authorList>
            <person name="Needham D.M."/>
            <person name="Yoshizawa S."/>
            <person name="Hosaka T."/>
            <person name="Poirier C."/>
            <person name="Choi C.-J."/>
            <person name="Hehenberger E."/>
            <person name="Irwin N.A.T."/>
            <person name="Wilken S."/>
            <person name="Yung C.-M."/>
            <person name="Bachy C."/>
            <person name="Kurihara R."/>
            <person name="Nakajima Y."/>
            <person name="Kojima K."/>
            <person name="Kimura-Someya T."/>
            <person name="Leonard G."/>
            <person name="Malmstrom R.R."/>
            <person name="Mende D."/>
            <person name="Olson D.K."/>
            <person name="Sudo Y."/>
            <person name="Sudek S."/>
            <person name="Richards T.A."/>
            <person name="DeLong E.F."/>
            <person name="Keeling P.J."/>
            <person name="Santoro A.E."/>
            <person name="Shirouzu M."/>
            <person name="Iwasaki W."/>
            <person name="Worden A.Z."/>
        </authorList>
    </citation>
    <scope>NUCLEOTIDE SEQUENCE</scope>
</reference>
<name>A0A5B8IFU1_9VIRU</name>
<organism evidence="2">
    <name type="scientific">Mimiviridae sp. ChoanoV1</name>
    <dbReference type="NCBI Taxonomy" id="2596887"/>
    <lineage>
        <taxon>Viruses</taxon>
        <taxon>Varidnaviria</taxon>
        <taxon>Bamfordvirae</taxon>
        <taxon>Nucleocytoviricota</taxon>
        <taxon>Megaviricetes</taxon>
        <taxon>Imitervirales</taxon>
        <taxon>Schizomimiviridae</taxon>
    </lineage>
</organism>
<feature type="region of interest" description="Disordered" evidence="1">
    <location>
        <begin position="88"/>
        <end position="111"/>
    </location>
</feature>
<evidence type="ECO:0000313" key="2">
    <source>
        <dbReference type="EMBL" id="QDY52308.1"/>
    </source>
</evidence>
<accession>A0A5B8IFU1</accession>